<evidence type="ECO:0000313" key="3">
    <source>
        <dbReference type="Proteomes" id="UP000799770"/>
    </source>
</evidence>
<evidence type="ECO:0000313" key="2">
    <source>
        <dbReference type="EMBL" id="KAF2113040.1"/>
    </source>
</evidence>
<evidence type="ECO:0000256" key="1">
    <source>
        <dbReference type="SAM" id="MobiDB-lite"/>
    </source>
</evidence>
<sequence>MSGLRLAVSWTRCGRGSMRPVWHSNEGEELRGSSAGLCRWWYAIATWERASSWERERAGGSDRCTHSSRCSERRRLLDSAVAGGEGSLSMLRGEVRGDRCKAKYAGAKERTSGVVVNTTADLDKATRRSGRGWWQIRGATERRQGQGGDLERCGSRRRRGMQGRGAGEGNDRGVGEQVAEVGLTGSLGGRRMAIRKAGSPAWAEQQSETGAQHAQVVPPVGLGVGLLLGEPEVLSASSNKGTCLGTCARDGAAVDELDDRFHRS</sequence>
<feature type="region of interest" description="Disordered" evidence="1">
    <location>
        <begin position="138"/>
        <end position="173"/>
    </location>
</feature>
<protein>
    <submittedName>
        <fullName evidence="2">Uncharacterized protein</fullName>
    </submittedName>
</protein>
<feature type="compositionally biased region" description="Basic and acidic residues" evidence="1">
    <location>
        <begin position="139"/>
        <end position="154"/>
    </location>
</feature>
<proteinExistence type="predicted"/>
<keyword evidence="3" id="KW-1185">Reference proteome</keyword>
<dbReference type="Proteomes" id="UP000799770">
    <property type="component" value="Unassembled WGS sequence"/>
</dbReference>
<gene>
    <name evidence="2" type="ORF">BDV96DRAFT_149920</name>
</gene>
<dbReference type="AlphaFoldDB" id="A0A6A5Z0X8"/>
<name>A0A6A5Z0X8_9PLEO</name>
<organism evidence="2 3">
    <name type="scientific">Lophiotrema nucula</name>
    <dbReference type="NCBI Taxonomy" id="690887"/>
    <lineage>
        <taxon>Eukaryota</taxon>
        <taxon>Fungi</taxon>
        <taxon>Dikarya</taxon>
        <taxon>Ascomycota</taxon>
        <taxon>Pezizomycotina</taxon>
        <taxon>Dothideomycetes</taxon>
        <taxon>Pleosporomycetidae</taxon>
        <taxon>Pleosporales</taxon>
        <taxon>Lophiotremataceae</taxon>
        <taxon>Lophiotrema</taxon>
    </lineage>
</organism>
<dbReference type="EMBL" id="ML977329">
    <property type="protein sequence ID" value="KAF2113040.1"/>
    <property type="molecule type" value="Genomic_DNA"/>
</dbReference>
<accession>A0A6A5Z0X8</accession>
<reference evidence="2" key="1">
    <citation type="journal article" date="2020" name="Stud. Mycol.">
        <title>101 Dothideomycetes genomes: a test case for predicting lifestyles and emergence of pathogens.</title>
        <authorList>
            <person name="Haridas S."/>
            <person name="Albert R."/>
            <person name="Binder M."/>
            <person name="Bloem J."/>
            <person name="Labutti K."/>
            <person name="Salamov A."/>
            <person name="Andreopoulos B."/>
            <person name="Baker S."/>
            <person name="Barry K."/>
            <person name="Bills G."/>
            <person name="Bluhm B."/>
            <person name="Cannon C."/>
            <person name="Castanera R."/>
            <person name="Culley D."/>
            <person name="Daum C."/>
            <person name="Ezra D."/>
            <person name="Gonzalez J."/>
            <person name="Henrissat B."/>
            <person name="Kuo A."/>
            <person name="Liang C."/>
            <person name="Lipzen A."/>
            <person name="Lutzoni F."/>
            <person name="Magnuson J."/>
            <person name="Mondo S."/>
            <person name="Nolan M."/>
            <person name="Ohm R."/>
            <person name="Pangilinan J."/>
            <person name="Park H.-J."/>
            <person name="Ramirez L."/>
            <person name="Alfaro M."/>
            <person name="Sun H."/>
            <person name="Tritt A."/>
            <person name="Yoshinaga Y."/>
            <person name="Zwiers L.-H."/>
            <person name="Turgeon B."/>
            <person name="Goodwin S."/>
            <person name="Spatafora J."/>
            <person name="Crous P."/>
            <person name="Grigoriev I."/>
        </authorList>
    </citation>
    <scope>NUCLEOTIDE SEQUENCE</scope>
    <source>
        <strain evidence="2">CBS 627.86</strain>
    </source>
</reference>